<dbReference type="InterPro" id="IPR044264">
    <property type="entry name" value="HemG"/>
</dbReference>
<dbReference type="EC" id="1.3.5.3" evidence="7"/>
<dbReference type="NCBIfam" id="NF008316">
    <property type="entry name" value="PRK11104.1"/>
    <property type="match status" value="1"/>
</dbReference>
<dbReference type="RefSeq" id="WP_025744923.1">
    <property type="nucleotide sequence ID" value="NZ_MUFR01000018.1"/>
</dbReference>
<accession>A0ABX3KQX1</accession>
<evidence type="ECO:0000256" key="2">
    <source>
        <dbReference type="ARBA" id="ARBA00022643"/>
    </source>
</evidence>
<evidence type="ECO:0000256" key="5">
    <source>
        <dbReference type="ARBA" id="ARBA00023136"/>
    </source>
</evidence>
<evidence type="ECO:0000313" key="10">
    <source>
        <dbReference type="Proteomes" id="UP000189431"/>
    </source>
</evidence>
<evidence type="ECO:0000256" key="6">
    <source>
        <dbReference type="ARBA" id="ARBA00023244"/>
    </source>
</evidence>
<comment type="catalytic activity">
    <reaction evidence="7">
        <text>protoporphyrinogen IX + 3 a ubiquinone = protoporphyrin IX + 3 a ubiquinol</text>
        <dbReference type="Rhea" id="RHEA:63936"/>
        <dbReference type="Rhea" id="RHEA-COMP:9565"/>
        <dbReference type="Rhea" id="RHEA-COMP:9566"/>
        <dbReference type="ChEBI" id="CHEBI:16389"/>
        <dbReference type="ChEBI" id="CHEBI:17976"/>
        <dbReference type="ChEBI" id="CHEBI:57306"/>
        <dbReference type="ChEBI" id="CHEBI:57307"/>
    </reaction>
</comment>
<proteinExistence type="inferred from homology"/>
<protein>
    <recommendedName>
        <fullName evidence="7">Protoporphyrinogen IX dehydrogenase [quinone]</fullName>
        <ecNumber evidence="7">1.3.5.3</ecNumber>
    </recommendedName>
    <alternativeName>
        <fullName evidence="7">Protoporphyrinogen IX dehydrogenase [menaquinone]</fullName>
    </alternativeName>
    <alternativeName>
        <fullName evidence="7">Protoporphyrinogen IX dehydrogenase [ubiquinone]</fullName>
    </alternativeName>
    <alternativeName>
        <fullName evidence="7">Protoporphyrinogen oxidase</fullName>
        <shortName evidence="7">PPO</shortName>
    </alternativeName>
</protein>
<reference evidence="10" key="1">
    <citation type="submission" date="2017-01" db="EMBL/GenBank/DDBJ databases">
        <title>Draft genome of the species Salinivibrio costicola subsp. alcaliphilus.</title>
        <authorList>
            <person name="Lopez-Hermoso C."/>
            <person name="De La Haba R."/>
            <person name="Sanchez-Porro C."/>
            <person name="Ventosa A."/>
        </authorList>
    </citation>
    <scope>NUCLEOTIDE SEQUENCE [LARGE SCALE GENOMIC DNA]</scope>
    <source>
        <strain evidence="10">CBH448</strain>
    </source>
</reference>
<dbReference type="Gene3D" id="3.40.50.360">
    <property type="match status" value="1"/>
</dbReference>
<dbReference type="InterPro" id="IPR052200">
    <property type="entry name" value="Protoporphyrinogen_IX_DH"/>
</dbReference>
<keyword evidence="3 7" id="KW-0547">Nucleotide-binding</keyword>
<dbReference type="PANTHER" id="PTHR38030">
    <property type="entry name" value="PROTOPORPHYRINOGEN IX DEHYDROGENASE [MENAQUINONE]"/>
    <property type="match status" value="1"/>
</dbReference>
<dbReference type="InterPro" id="IPR026816">
    <property type="entry name" value="Flavodoxin_dom"/>
</dbReference>
<keyword evidence="5" id="KW-0472">Membrane</keyword>
<keyword evidence="7" id="KW-1003">Cell membrane</keyword>
<comment type="cofactor">
    <cofactor evidence="7">
        <name>FMN</name>
        <dbReference type="ChEBI" id="CHEBI:58210"/>
    </cofactor>
    <text evidence="7">Binds 1 FMN non-covalently per subunit.</text>
</comment>
<dbReference type="HAMAP" id="MF_00853">
    <property type="entry name" value="HemG"/>
    <property type="match status" value="1"/>
</dbReference>
<comment type="caution">
    <text evidence="9">The sequence shown here is derived from an EMBL/GenBank/DDBJ whole genome shotgun (WGS) entry which is preliminary data.</text>
</comment>
<keyword evidence="1 7" id="KW-0285">Flavoprotein</keyword>
<comment type="catalytic activity">
    <reaction evidence="7">
        <text>protoporphyrinogen IX + 3 a quinone = protoporphyrin IX + 3 a quinol</text>
        <dbReference type="Rhea" id="RHEA:65032"/>
        <dbReference type="ChEBI" id="CHEBI:24646"/>
        <dbReference type="ChEBI" id="CHEBI:57306"/>
        <dbReference type="ChEBI" id="CHEBI:57307"/>
        <dbReference type="ChEBI" id="CHEBI:132124"/>
        <dbReference type="EC" id="1.3.5.3"/>
    </reaction>
</comment>
<evidence type="ECO:0000259" key="8">
    <source>
        <dbReference type="PROSITE" id="PS50902"/>
    </source>
</evidence>
<keyword evidence="10" id="KW-1185">Reference proteome</keyword>
<name>A0ABX3KQX1_SALCS</name>
<comment type="catalytic activity">
    <reaction evidence="7">
        <text>protoporphyrinogen IX + 3 a menaquinone = protoporphyrin IX + 3 a menaquinol</text>
        <dbReference type="Rhea" id="RHEA:27409"/>
        <dbReference type="Rhea" id="RHEA-COMP:9537"/>
        <dbReference type="Rhea" id="RHEA-COMP:9539"/>
        <dbReference type="ChEBI" id="CHEBI:16374"/>
        <dbReference type="ChEBI" id="CHEBI:18151"/>
        <dbReference type="ChEBI" id="CHEBI:57306"/>
        <dbReference type="ChEBI" id="CHEBI:57307"/>
        <dbReference type="EC" id="1.3.5.3"/>
    </reaction>
</comment>
<evidence type="ECO:0000256" key="4">
    <source>
        <dbReference type="ARBA" id="ARBA00023002"/>
    </source>
</evidence>
<gene>
    <name evidence="7" type="primary">hemG</name>
    <name evidence="9" type="ORF">BZJ21_07735</name>
</gene>
<dbReference type="PROSITE" id="PS50902">
    <property type="entry name" value="FLAVODOXIN_LIKE"/>
    <property type="match status" value="1"/>
</dbReference>
<organism evidence="9 10">
    <name type="scientific">Salinivibrio costicola subsp. alcaliphilus</name>
    <dbReference type="NCBI Taxonomy" id="272773"/>
    <lineage>
        <taxon>Bacteria</taxon>
        <taxon>Pseudomonadati</taxon>
        <taxon>Pseudomonadota</taxon>
        <taxon>Gammaproteobacteria</taxon>
        <taxon>Vibrionales</taxon>
        <taxon>Vibrionaceae</taxon>
        <taxon>Salinivibrio</taxon>
    </lineage>
</organism>
<dbReference type="Proteomes" id="UP000189431">
    <property type="component" value="Unassembled WGS sequence"/>
</dbReference>
<evidence type="ECO:0000256" key="3">
    <source>
        <dbReference type="ARBA" id="ARBA00022741"/>
    </source>
</evidence>
<keyword evidence="4 7" id="KW-0560">Oxidoreductase</keyword>
<comment type="subcellular location">
    <subcellularLocation>
        <location evidence="7">Cell membrane</location>
        <topology evidence="7">Peripheral membrane protein</topology>
    </subcellularLocation>
</comment>
<dbReference type="Pfam" id="PF12724">
    <property type="entry name" value="Flavodoxin_5"/>
    <property type="match status" value="1"/>
</dbReference>
<evidence type="ECO:0000256" key="7">
    <source>
        <dbReference type="HAMAP-Rule" id="MF_00853"/>
    </source>
</evidence>
<comment type="function">
    <text evidence="7">Catalyzes the 6-electron oxidation of protoporphyrinogen IX to form protoporphyrin IX; under anaerobic conditions uses menaquinone as an electron acceptor, under aerobic conditions uses ubiquinone as an electron acceptor.</text>
</comment>
<keyword evidence="6 7" id="KW-0627">Porphyrin biosynthesis</keyword>
<evidence type="ECO:0000256" key="1">
    <source>
        <dbReference type="ARBA" id="ARBA00022630"/>
    </source>
</evidence>
<comment type="pathway">
    <text evidence="7">Porphyrin-containing compound metabolism; protoporphyrin-IX biosynthesis; protoporphyrin-IX from protoporphyrinogen-IX: step 1/1.</text>
</comment>
<dbReference type="PANTHER" id="PTHR38030:SF2">
    <property type="entry name" value="PROTOPORPHYRINOGEN IX DEHYDROGENASE [QUINONE]"/>
    <property type="match status" value="1"/>
</dbReference>
<dbReference type="SUPFAM" id="SSF52218">
    <property type="entry name" value="Flavoproteins"/>
    <property type="match status" value="1"/>
</dbReference>
<dbReference type="InterPro" id="IPR029039">
    <property type="entry name" value="Flavoprotein-like_sf"/>
</dbReference>
<sequence>MSNATQKVLLLHSSREGQTKKILHYIESQLGERAQCDVSDLHQVPTLDLTQYDRVLIGASIRYGHFNKKLYQFIDTHSEQLNRVKAGFFSVNLTARKPGKDTAETSAYSRKFLEKSPWTPQLHGVFAGALYYPRYKWFDRMMIRLIMHITGGETDTSKEVEYTDWQKVKAFTDQFAQF</sequence>
<dbReference type="EMBL" id="MUFR01000018">
    <property type="protein sequence ID" value="OOF33970.1"/>
    <property type="molecule type" value="Genomic_DNA"/>
</dbReference>
<comment type="similarity">
    <text evidence="7">Belongs to the HemG family.</text>
</comment>
<dbReference type="InterPro" id="IPR008254">
    <property type="entry name" value="Flavodoxin/NO_synth"/>
</dbReference>
<evidence type="ECO:0000313" key="9">
    <source>
        <dbReference type="EMBL" id="OOF33970.1"/>
    </source>
</evidence>
<feature type="domain" description="Flavodoxin-like" evidence="8">
    <location>
        <begin position="8"/>
        <end position="178"/>
    </location>
</feature>
<keyword evidence="2 7" id="KW-0288">FMN</keyword>